<evidence type="ECO:0000313" key="2">
    <source>
        <dbReference type="EMBL" id="SMD30751.1"/>
    </source>
</evidence>
<reference evidence="2 3" key="1">
    <citation type="submission" date="2017-04" db="EMBL/GenBank/DDBJ databases">
        <authorList>
            <person name="Varghese N."/>
            <person name="Submissions S."/>
        </authorList>
    </citation>
    <scope>NUCLEOTIDE SEQUENCE [LARGE SCALE GENOMIC DNA]</scope>
    <source>
        <strain evidence="2 3">DSM 9789</strain>
    </source>
</reference>
<keyword evidence="1" id="KW-1133">Transmembrane helix</keyword>
<dbReference type="AlphaFoldDB" id="A0A8G2FWH2"/>
<feature type="transmembrane region" description="Helical" evidence="1">
    <location>
        <begin position="31"/>
        <end position="49"/>
    </location>
</feature>
<name>A0A8G2FWH2_PICTO</name>
<evidence type="ECO:0000313" key="3">
    <source>
        <dbReference type="Proteomes" id="UP000192315"/>
    </source>
</evidence>
<feature type="transmembrane region" description="Helical" evidence="1">
    <location>
        <begin position="88"/>
        <end position="106"/>
    </location>
</feature>
<dbReference type="EMBL" id="FWYE01000001">
    <property type="protein sequence ID" value="SMD30751.1"/>
    <property type="molecule type" value="Genomic_DNA"/>
</dbReference>
<gene>
    <name evidence="2" type="ORF">SAMN02745355_0647</name>
</gene>
<keyword evidence="1" id="KW-0472">Membrane</keyword>
<evidence type="ECO:0000256" key="1">
    <source>
        <dbReference type="SAM" id="Phobius"/>
    </source>
</evidence>
<organism evidence="2 3">
    <name type="scientific">Picrophilus torridus (strain ATCC 700027 / DSM 9790 / JCM 10055 / NBRC 100828 / KAW 2/3)</name>
    <dbReference type="NCBI Taxonomy" id="1122961"/>
    <lineage>
        <taxon>Archaea</taxon>
        <taxon>Methanobacteriati</taxon>
        <taxon>Thermoplasmatota</taxon>
        <taxon>Thermoplasmata</taxon>
        <taxon>Thermoplasmatales</taxon>
        <taxon>Picrophilaceae</taxon>
        <taxon>Picrophilus</taxon>
    </lineage>
</organism>
<comment type="caution">
    <text evidence="2">The sequence shown here is derived from an EMBL/GenBank/DDBJ whole genome shotgun (WGS) entry which is preliminary data.</text>
</comment>
<sequence>MTKEKKDEPVFQEPEFDEKDYLNYERERAKAIVFVFILGALIGILTGYLEVTGLWYIGLLLMIVILYFLKRLLILIKMSMPRTTWHKVILYGELILTWFLFWIIALNPPFHVVAGPQISNLEVYTNGHWQSVSEVSGLYDIPTGHDELRAYVYYKYHITNVTVSCDSSIISSHYQNDYVYFNVTGAYGNRDLISITADSVRDHTGTFNIYFT</sequence>
<feature type="transmembrane region" description="Helical" evidence="1">
    <location>
        <begin position="55"/>
        <end position="76"/>
    </location>
</feature>
<keyword evidence="3" id="KW-1185">Reference proteome</keyword>
<dbReference type="RefSeq" id="WP_084272614.1">
    <property type="nucleotide sequence ID" value="NZ_FWYE01000001.1"/>
</dbReference>
<proteinExistence type="predicted"/>
<protein>
    <submittedName>
        <fullName evidence="2">Uncharacterized protein</fullName>
    </submittedName>
</protein>
<dbReference type="Proteomes" id="UP000192315">
    <property type="component" value="Unassembled WGS sequence"/>
</dbReference>
<keyword evidence="1" id="KW-0812">Transmembrane</keyword>
<accession>A0A8G2FWH2</accession>